<dbReference type="PANTHER" id="PTHR33321">
    <property type="match status" value="1"/>
</dbReference>
<dbReference type="EMBL" id="FMZO01000031">
    <property type="protein sequence ID" value="SDE27856.1"/>
    <property type="molecule type" value="Genomic_DNA"/>
</dbReference>
<reference evidence="3" key="1">
    <citation type="submission" date="2016-10" db="EMBL/GenBank/DDBJ databases">
        <authorList>
            <person name="Varghese N."/>
            <person name="Submissions S."/>
        </authorList>
    </citation>
    <scope>NUCLEOTIDE SEQUENCE [LARGE SCALE GENOMIC DNA]</scope>
    <source>
        <strain evidence="3">DSM 25811 / CCM 8410 / LMG 26954 / E90</strain>
    </source>
</reference>
<name>A0A1G7BN45_NIADE</name>
<dbReference type="RefSeq" id="WP_090393582.1">
    <property type="nucleotide sequence ID" value="NZ_FMZO01000031.1"/>
</dbReference>
<sequence>MKYCLLLAGFFICSVSDAAMNTNGDSAFNYEGGRFEKNGYVLHFTSNAADFSAAVKKRMVDAFFTVYPKLVKDFNKDAAKEVRFKIDTAYHGVAATGGGNVVYDPAWFAKNPGDIDVVTHEVMHIVQAYGRSVGPWWITEGIADYIRFKYGVDNDGGRWKLPEYTDRQKYSDGYRVTARFLAWIEAKAKRGTVKALNTALRDHSYTAESWKQITGRSLDELWSAYSKDPVL</sequence>
<dbReference type="OrthoDB" id="211588at2"/>
<accession>A0A1G7BN45</accession>
<keyword evidence="1" id="KW-0732">Signal</keyword>
<evidence type="ECO:0000313" key="2">
    <source>
        <dbReference type="EMBL" id="SDE27856.1"/>
    </source>
</evidence>
<dbReference type="AlphaFoldDB" id="A0A1G7BN45"/>
<dbReference type="STRING" id="1285928.SAMN04487894_1317"/>
<proteinExistence type="predicted"/>
<keyword evidence="3" id="KW-1185">Reference proteome</keyword>
<evidence type="ECO:0000256" key="1">
    <source>
        <dbReference type="SAM" id="SignalP"/>
    </source>
</evidence>
<evidence type="ECO:0000313" key="3">
    <source>
        <dbReference type="Proteomes" id="UP000198757"/>
    </source>
</evidence>
<dbReference type="PANTHER" id="PTHR33321:SF12">
    <property type="entry name" value="PLANT BASIC SECRETORY PROTEIN (BSP) FAMILY PROTEIN"/>
    <property type="match status" value="1"/>
</dbReference>
<protein>
    <submittedName>
        <fullName evidence="2">Peptidase</fullName>
    </submittedName>
</protein>
<dbReference type="Pfam" id="PF04450">
    <property type="entry name" value="BSP"/>
    <property type="match status" value="1"/>
</dbReference>
<dbReference type="Proteomes" id="UP000198757">
    <property type="component" value="Unassembled WGS sequence"/>
</dbReference>
<dbReference type="InterPro" id="IPR007541">
    <property type="entry name" value="Uncharacterised_BSP"/>
</dbReference>
<organism evidence="2 3">
    <name type="scientific">Niabella drilacis (strain DSM 25811 / CCM 8410 / CCUG 62505 / LMG 26954 / E90)</name>
    <dbReference type="NCBI Taxonomy" id="1285928"/>
    <lineage>
        <taxon>Bacteria</taxon>
        <taxon>Pseudomonadati</taxon>
        <taxon>Bacteroidota</taxon>
        <taxon>Chitinophagia</taxon>
        <taxon>Chitinophagales</taxon>
        <taxon>Chitinophagaceae</taxon>
        <taxon>Niabella</taxon>
    </lineage>
</organism>
<feature type="signal peptide" evidence="1">
    <location>
        <begin position="1"/>
        <end position="18"/>
    </location>
</feature>
<gene>
    <name evidence="2" type="ORF">SAMN04487894_1317</name>
</gene>
<feature type="chain" id="PRO_5011608825" evidence="1">
    <location>
        <begin position="19"/>
        <end position="231"/>
    </location>
</feature>